<gene>
    <name evidence="3" type="primary">ligA1</name>
    <name evidence="3" type="ORF">CUROG_04010</name>
</gene>
<dbReference type="CDD" id="cd17748">
    <property type="entry name" value="BRCT_DNA_ligase_like"/>
    <property type="match status" value="1"/>
</dbReference>
<dbReference type="Proteomes" id="UP000326711">
    <property type="component" value="Chromosome"/>
</dbReference>
<organism evidence="3 4">
    <name type="scientific">Corynebacterium urogenitale</name>
    <dbReference type="NCBI Taxonomy" id="2487892"/>
    <lineage>
        <taxon>Bacteria</taxon>
        <taxon>Bacillati</taxon>
        <taxon>Actinomycetota</taxon>
        <taxon>Actinomycetes</taxon>
        <taxon>Mycobacteriales</taxon>
        <taxon>Corynebacteriaceae</taxon>
        <taxon>Corynebacterium</taxon>
    </lineage>
</organism>
<evidence type="ECO:0000313" key="3">
    <source>
        <dbReference type="EMBL" id="QFQ02181.1"/>
    </source>
</evidence>
<dbReference type="Gene3D" id="3.40.50.10190">
    <property type="entry name" value="BRCT domain"/>
    <property type="match status" value="1"/>
</dbReference>
<feature type="region of interest" description="Disordered" evidence="1">
    <location>
        <begin position="111"/>
        <end position="162"/>
    </location>
</feature>
<dbReference type="PROSITE" id="PS50172">
    <property type="entry name" value="BRCT"/>
    <property type="match status" value="1"/>
</dbReference>
<dbReference type="KEGG" id="cuo:CUROG_04010"/>
<keyword evidence="3" id="KW-0436">Ligase</keyword>
<dbReference type="RefSeq" id="WP_151902576.1">
    <property type="nucleotide sequence ID" value="NZ_CP045032.1"/>
</dbReference>
<reference evidence="4" key="1">
    <citation type="submission" date="2019-10" db="EMBL/GenBank/DDBJ databases">
        <title>Complete genome sequence of Corynebacterium urogenitalis DSM 108747, isolated from the genital tract of a cow.</title>
        <authorList>
            <person name="Ruckert C."/>
            <person name="Ballas P."/>
            <person name="Wagener K."/>
            <person name="Drillich M."/>
            <person name="Kaempfer P."/>
            <person name="Busse H.-J."/>
            <person name="Ehling-Schulz M."/>
        </authorList>
    </citation>
    <scope>NUCLEOTIDE SEQUENCE [LARGE SCALE GENOMIC DNA]</scope>
    <source>
        <strain evidence="4">LMM 1652</strain>
    </source>
</reference>
<dbReference type="SUPFAM" id="SSF52113">
    <property type="entry name" value="BRCT domain"/>
    <property type="match status" value="1"/>
</dbReference>
<dbReference type="GO" id="GO:0003911">
    <property type="term" value="F:DNA ligase (NAD+) activity"/>
    <property type="evidence" value="ECO:0007669"/>
    <property type="project" value="UniProtKB-EC"/>
</dbReference>
<dbReference type="InterPro" id="IPR036420">
    <property type="entry name" value="BRCT_dom_sf"/>
</dbReference>
<feature type="domain" description="BRCT" evidence="2">
    <location>
        <begin position="178"/>
        <end position="264"/>
    </location>
</feature>
<protein>
    <submittedName>
        <fullName evidence="3">DNA ligase</fullName>
        <ecNumber evidence="3">6.5.1.2</ecNumber>
    </submittedName>
</protein>
<accession>A0A5J6Z740</accession>
<dbReference type="OrthoDB" id="9803913at2"/>
<name>A0A5J6Z740_9CORY</name>
<dbReference type="EMBL" id="CP045032">
    <property type="protein sequence ID" value="QFQ02181.1"/>
    <property type="molecule type" value="Genomic_DNA"/>
</dbReference>
<dbReference type="EC" id="6.5.1.2" evidence="3"/>
<evidence type="ECO:0000313" key="4">
    <source>
        <dbReference type="Proteomes" id="UP000326711"/>
    </source>
</evidence>
<proteinExistence type="predicted"/>
<evidence type="ECO:0000256" key="1">
    <source>
        <dbReference type="SAM" id="MobiDB-lite"/>
    </source>
</evidence>
<dbReference type="InterPro" id="IPR001357">
    <property type="entry name" value="BRCT_dom"/>
</dbReference>
<sequence length="264" mass="28338">MTDTSTTDTHTLPARGAEVAITSEGVRVTRSLLASSLQPEATIATSELRGWYHQAPDGLSPGWIELLSAEQRPLIRFSPGQTAEFEAINARLTNLQAGYPLEDLPVTASAATPQKAADGSGPVTADEWASAGRSTEENGDANAVVSEKKNNGKPTQQRAPWAKVATPDEVPEANKDADIDNPFYGQNVTVTGDVAPYDKGEVWDMIAQAGGTVGKNVTKKTTMLIVGEWATMTSKEKRARELQDKGQDIRILDFEEFLGLVGKK</sequence>
<keyword evidence="4" id="KW-1185">Reference proteome</keyword>
<evidence type="ECO:0000259" key="2">
    <source>
        <dbReference type="PROSITE" id="PS50172"/>
    </source>
</evidence>
<dbReference type="AlphaFoldDB" id="A0A5J6Z740"/>